<dbReference type="PANTHER" id="PTHR30337">
    <property type="entry name" value="COMPONENT OF ATP-DEPENDENT DSDNA EXONUCLEASE"/>
    <property type="match status" value="1"/>
</dbReference>
<dbReference type="InterPro" id="IPR004843">
    <property type="entry name" value="Calcineurin-like_PHP"/>
</dbReference>
<dbReference type="InterPro" id="IPR029052">
    <property type="entry name" value="Metallo-depent_PP-like"/>
</dbReference>
<organism evidence="2">
    <name type="scientific">marine sediment metagenome</name>
    <dbReference type="NCBI Taxonomy" id="412755"/>
    <lineage>
        <taxon>unclassified sequences</taxon>
        <taxon>metagenomes</taxon>
        <taxon>ecological metagenomes</taxon>
    </lineage>
</organism>
<dbReference type="SUPFAM" id="SSF56300">
    <property type="entry name" value="Metallo-dependent phosphatases"/>
    <property type="match status" value="1"/>
</dbReference>
<dbReference type="PANTHER" id="PTHR30337:SF0">
    <property type="entry name" value="NUCLEASE SBCCD SUBUNIT D"/>
    <property type="match status" value="1"/>
</dbReference>
<evidence type="ECO:0000259" key="1">
    <source>
        <dbReference type="Pfam" id="PF00149"/>
    </source>
</evidence>
<reference evidence="2" key="1">
    <citation type="journal article" date="2015" name="Nature">
        <title>Complex archaea that bridge the gap between prokaryotes and eukaryotes.</title>
        <authorList>
            <person name="Spang A."/>
            <person name="Saw J.H."/>
            <person name="Jorgensen S.L."/>
            <person name="Zaremba-Niedzwiedzka K."/>
            <person name="Martijn J."/>
            <person name="Lind A.E."/>
            <person name="van Eijk R."/>
            <person name="Schleper C."/>
            <person name="Guy L."/>
            <person name="Ettema T.J."/>
        </authorList>
    </citation>
    <scope>NUCLEOTIDE SEQUENCE</scope>
</reference>
<dbReference type="Pfam" id="PF00149">
    <property type="entry name" value="Metallophos"/>
    <property type="match status" value="1"/>
</dbReference>
<accession>A0A0F9UEI7</accession>
<protein>
    <recommendedName>
        <fullName evidence="1">Calcineurin-like phosphoesterase domain-containing protein</fullName>
    </recommendedName>
</protein>
<evidence type="ECO:0000313" key="2">
    <source>
        <dbReference type="EMBL" id="KKN52023.1"/>
    </source>
</evidence>
<dbReference type="Gene3D" id="3.60.21.10">
    <property type="match status" value="1"/>
</dbReference>
<sequence length="373" mass="42852">MKIGLSADWHIDNMSRTYLVKNVSNRELDMDKQVWFMLKECIKRQVKYFIIAGDLFNKTTVNGYWFNRAIKYLRSFTDAGIHVVVIPGNHEVSESGVPLTNTLRELRNDMISVYNEVGSMFSSGASFFLIPHIRREAFKDYKSFTEFVKEKWLARVRSKHGTVVIGHFEPKGSLPGAEREMFAGTSRILDTMMFRNSVVFSGHIHTPQKVGNMFIVGSPIRFSLGECKETKRFIIYDTEKKKGETIDLDCQRMYKIHIDFVTKDKVEFSEEKMKKYREVIVGISVESSKENRMKIVSRDIISAFEKAGAQVISYEVKTQKEDTSKTKKGDKLSMTPVSLFVRTTKKIVKSDDRVPGILKMGKVILEDLEGLDD</sequence>
<dbReference type="GO" id="GO:0016787">
    <property type="term" value="F:hydrolase activity"/>
    <property type="evidence" value="ECO:0007669"/>
    <property type="project" value="InterPro"/>
</dbReference>
<dbReference type="EMBL" id="LAZR01001038">
    <property type="protein sequence ID" value="KKN52023.1"/>
    <property type="molecule type" value="Genomic_DNA"/>
</dbReference>
<gene>
    <name evidence="2" type="ORF">LCGC14_0616750</name>
</gene>
<feature type="domain" description="Calcineurin-like phosphoesterase" evidence="1">
    <location>
        <begin position="1"/>
        <end position="207"/>
    </location>
</feature>
<proteinExistence type="predicted"/>
<name>A0A0F9UEI7_9ZZZZ</name>
<comment type="caution">
    <text evidence="2">The sequence shown here is derived from an EMBL/GenBank/DDBJ whole genome shotgun (WGS) entry which is preliminary data.</text>
</comment>
<dbReference type="InterPro" id="IPR050535">
    <property type="entry name" value="DNA_Repair-Maintenance_Comp"/>
</dbReference>
<dbReference type="AlphaFoldDB" id="A0A0F9UEI7"/>